<proteinExistence type="predicted"/>
<dbReference type="RefSeq" id="WP_186560077.1">
    <property type="nucleotide sequence ID" value="NZ_JACNMF010000002.1"/>
</dbReference>
<comment type="caution">
    <text evidence="1">The sequence shown here is derived from an EMBL/GenBank/DDBJ whole genome shotgun (WGS) entry which is preliminary data.</text>
</comment>
<dbReference type="EMBL" id="JACNMF010000002">
    <property type="protein sequence ID" value="MBC3757918.1"/>
    <property type="molecule type" value="Genomic_DNA"/>
</dbReference>
<dbReference type="Proteomes" id="UP000656244">
    <property type="component" value="Unassembled WGS sequence"/>
</dbReference>
<keyword evidence="1" id="KW-0378">Hydrolase</keyword>
<sequence>MKHQYFIILILILGLSCRSEVKNQDVISHQKSETYFKDYPKARLESGKLMRMDSFPSKYITPRPVDIWLPKGYSKEKKYAVVYMHDGQMLFDSTITWNKQEWKVDEWASKLMDENKTKDFIVVATHNIKAERWQDLFPEKAFAKLSEEDKVLINQQKNHIKEGSKLNGDNYLKFLVKELKPIVDAEFSVHKNKENTFVMGSSMGGLMSMYAICEYPDVFGGAGCISTHWPGAQPIDNNPLPWAILKYMENNLPDPTDHKMYFDYGTETLDAHYPQYAPSVNEILISKGYSENNFKNLKFEGTNHSENAWNKRLDIPFTFLLGQD</sequence>
<dbReference type="AlphaFoldDB" id="A0A923HD52"/>
<protein>
    <submittedName>
        <fullName evidence="1">Alpha/beta hydrolase</fullName>
    </submittedName>
</protein>
<reference evidence="1" key="1">
    <citation type="submission" date="2020-08" db="EMBL/GenBank/DDBJ databases">
        <title>Hyunsoonleella sp. strain SJ7 genome sequencing and assembly.</title>
        <authorList>
            <person name="Kim I."/>
        </authorList>
    </citation>
    <scope>NUCLEOTIDE SEQUENCE</scope>
    <source>
        <strain evidence="1">SJ7</strain>
    </source>
</reference>
<accession>A0A923HD52</accession>
<dbReference type="Pfam" id="PF00756">
    <property type="entry name" value="Esterase"/>
    <property type="match status" value="1"/>
</dbReference>
<dbReference type="GO" id="GO:0016787">
    <property type="term" value="F:hydrolase activity"/>
    <property type="evidence" value="ECO:0007669"/>
    <property type="project" value="UniProtKB-KW"/>
</dbReference>
<name>A0A923HD52_9FLAO</name>
<dbReference type="PANTHER" id="PTHR48098:SF6">
    <property type="entry name" value="FERRI-BACILLIBACTIN ESTERASE BESA"/>
    <property type="match status" value="1"/>
</dbReference>
<evidence type="ECO:0000313" key="2">
    <source>
        <dbReference type="Proteomes" id="UP000656244"/>
    </source>
</evidence>
<keyword evidence="2" id="KW-1185">Reference proteome</keyword>
<dbReference type="InterPro" id="IPR050583">
    <property type="entry name" value="Mycobacterial_A85_antigen"/>
</dbReference>
<dbReference type="PROSITE" id="PS51257">
    <property type="entry name" value="PROKAR_LIPOPROTEIN"/>
    <property type="match status" value="1"/>
</dbReference>
<dbReference type="PANTHER" id="PTHR48098">
    <property type="entry name" value="ENTEROCHELIN ESTERASE-RELATED"/>
    <property type="match status" value="1"/>
</dbReference>
<dbReference type="InterPro" id="IPR000801">
    <property type="entry name" value="Esterase-like"/>
</dbReference>
<dbReference type="InterPro" id="IPR029058">
    <property type="entry name" value="AB_hydrolase_fold"/>
</dbReference>
<organism evidence="1 2">
    <name type="scientific">Hyunsoonleella aquatilis</name>
    <dbReference type="NCBI Taxonomy" id="2762758"/>
    <lineage>
        <taxon>Bacteria</taxon>
        <taxon>Pseudomonadati</taxon>
        <taxon>Bacteroidota</taxon>
        <taxon>Flavobacteriia</taxon>
        <taxon>Flavobacteriales</taxon>
        <taxon>Flavobacteriaceae</taxon>
    </lineage>
</organism>
<dbReference type="Gene3D" id="3.40.50.1820">
    <property type="entry name" value="alpha/beta hydrolase"/>
    <property type="match status" value="1"/>
</dbReference>
<gene>
    <name evidence="1" type="ORF">H7U19_05850</name>
</gene>
<dbReference type="SUPFAM" id="SSF53474">
    <property type="entry name" value="alpha/beta-Hydrolases"/>
    <property type="match status" value="1"/>
</dbReference>
<evidence type="ECO:0000313" key="1">
    <source>
        <dbReference type="EMBL" id="MBC3757918.1"/>
    </source>
</evidence>